<dbReference type="Gene3D" id="3.40.50.720">
    <property type="entry name" value="NAD(P)-binding Rossmann-like Domain"/>
    <property type="match status" value="1"/>
</dbReference>
<evidence type="ECO:0000313" key="5">
    <source>
        <dbReference type="Proteomes" id="UP000244201"/>
    </source>
</evidence>
<keyword evidence="5" id="KW-1185">Reference proteome</keyword>
<dbReference type="AlphaFoldDB" id="A0A2R4SVY0"/>
<organism evidence="4 5">
    <name type="scientific">Streptomyces lunaelactis</name>
    <dbReference type="NCBI Taxonomy" id="1535768"/>
    <lineage>
        <taxon>Bacteria</taxon>
        <taxon>Bacillati</taxon>
        <taxon>Actinomycetota</taxon>
        <taxon>Actinomycetes</taxon>
        <taxon>Kitasatosporales</taxon>
        <taxon>Streptomycetaceae</taxon>
        <taxon>Streptomyces</taxon>
    </lineage>
</organism>
<evidence type="ECO:0000313" key="4">
    <source>
        <dbReference type="EMBL" id="AVZ71037.1"/>
    </source>
</evidence>
<accession>A0A2R4SVY0</accession>
<comment type="similarity">
    <text evidence="1">Belongs to the NmrA-type oxidoreductase family.</text>
</comment>
<protein>
    <recommendedName>
        <fullName evidence="3">NmrA-like domain-containing protein</fullName>
    </recommendedName>
</protein>
<dbReference type="SUPFAM" id="SSF51735">
    <property type="entry name" value="NAD(P)-binding Rossmann-fold domains"/>
    <property type="match status" value="1"/>
</dbReference>
<dbReference type="Pfam" id="PF05368">
    <property type="entry name" value="NmrA"/>
    <property type="match status" value="1"/>
</dbReference>
<proteinExistence type="inferred from homology"/>
<keyword evidence="2" id="KW-0521">NADP</keyword>
<dbReference type="KEGG" id="slk:SLUN_00985"/>
<name>A0A2R4SVY0_9ACTN</name>
<dbReference type="InterPro" id="IPR008030">
    <property type="entry name" value="NmrA-like"/>
</dbReference>
<dbReference type="InterPro" id="IPR036291">
    <property type="entry name" value="NAD(P)-bd_dom_sf"/>
</dbReference>
<gene>
    <name evidence="4" type="ORF">SLUN_00985</name>
</gene>
<sequence length="218" mass="22833">MSERTSMTILVTGATGNQGGAAARRLLADGWSVRALTRDPAGRAAHALAAAGAEIVAGDLDDRASLDAAVKGAYGVFSVQQGALGIQPVGFEEEVRRGRNVADAALAGGVEHLVYASVAGAERSAGVRAFESKWEIEKHILAIGIPATILRPASFMENFSDPAFGVQTGQLATAFASNVVEHSTSGTPHWTDSMAHCSPRPECCRTGPWSSFEARRRT</sequence>
<dbReference type="EMBL" id="CP026304">
    <property type="protein sequence ID" value="AVZ71037.1"/>
    <property type="molecule type" value="Genomic_DNA"/>
</dbReference>
<dbReference type="InterPro" id="IPR051164">
    <property type="entry name" value="NmrA-like_oxidored"/>
</dbReference>
<dbReference type="PANTHER" id="PTHR42748:SF7">
    <property type="entry name" value="NMRA LIKE REDOX SENSOR 1-RELATED"/>
    <property type="match status" value="1"/>
</dbReference>
<evidence type="ECO:0000259" key="3">
    <source>
        <dbReference type="Pfam" id="PF05368"/>
    </source>
</evidence>
<dbReference type="Proteomes" id="UP000244201">
    <property type="component" value="Chromosome"/>
</dbReference>
<reference evidence="4 5" key="1">
    <citation type="submission" date="2018-01" db="EMBL/GenBank/DDBJ databases">
        <title>Complete genome sequence of Streptomyces lunaelactis MM109T, a Ferroverdin A producer isolated from cave moonmilk deposits.</title>
        <authorList>
            <person name="Naome A."/>
            <person name="Martinet L."/>
            <person name="Maciejewska M."/>
            <person name="Anderssen S."/>
            <person name="Adam D."/>
            <person name="Tenconi E."/>
            <person name="Deflandre B."/>
            <person name="Arguelles-Arias A."/>
            <person name="Calusinska M."/>
            <person name="Copieters W."/>
            <person name="Karim L."/>
            <person name="Hanikenne M."/>
            <person name="Baurain D."/>
            <person name="van Wezel G."/>
            <person name="Smargiasso N."/>
            <person name="de Pauw E."/>
            <person name="Delfosse P."/>
            <person name="Rigali S."/>
        </authorList>
    </citation>
    <scope>NUCLEOTIDE SEQUENCE [LARGE SCALE GENOMIC DNA]</scope>
    <source>
        <strain evidence="4 5">MM109</strain>
    </source>
</reference>
<evidence type="ECO:0000256" key="2">
    <source>
        <dbReference type="ARBA" id="ARBA00022857"/>
    </source>
</evidence>
<dbReference type="OrthoDB" id="319724at2"/>
<feature type="domain" description="NmrA-like" evidence="3">
    <location>
        <begin position="7"/>
        <end position="164"/>
    </location>
</feature>
<evidence type="ECO:0000256" key="1">
    <source>
        <dbReference type="ARBA" id="ARBA00006328"/>
    </source>
</evidence>
<dbReference type="PANTHER" id="PTHR42748">
    <property type="entry name" value="NITROGEN METABOLITE REPRESSION PROTEIN NMRA FAMILY MEMBER"/>
    <property type="match status" value="1"/>
</dbReference>